<dbReference type="InterPro" id="IPR029055">
    <property type="entry name" value="Ntn_hydrolases_N"/>
</dbReference>
<dbReference type="Proteomes" id="UP000015105">
    <property type="component" value="Chromosome 1D"/>
</dbReference>
<accession>A0A452XZX0</accession>
<keyword evidence="3" id="KW-1185">Reference proteome</keyword>
<sequence>MDKLSPVGNNRISSATSSVSPLVFLCTPHLQARSHDEMWVISLRQQAKNLEGREFDITNDYLYEGARLKGSSWFCSSLYAYGILDEGYKFNLSVEEAAELAWRAFITQYSVTELVVAVFLVGLTDQFLSGRKAFSVRLDLKKQSKIWLSFLLTWLVTNALNIFKVSSGNHFFMAILVIMVVLQVLMVQEL</sequence>
<dbReference type="STRING" id="200361.A0A452XZX0"/>
<reference evidence="2" key="3">
    <citation type="journal article" date="2017" name="Nature">
        <title>Genome sequence of the progenitor of the wheat D genome Aegilops tauschii.</title>
        <authorList>
            <person name="Luo M.C."/>
            <person name="Gu Y.Q."/>
            <person name="Puiu D."/>
            <person name="Wang H."/>
            <person name="Twardziok S.O."/>
            <person name="Deal K.R."/>
            <person name="Huo N."/>
            <person name="Zhu T."/>
            <person name="Wang L."/>
            <person name="Wang Y."/>
            <person name="McGuire P.E."/>
            <person name="Liu S."/>
            <person name="Long H."/>
            <person name="Ramasamy R.K."/>
            <person name="Rodriguez J.C."/>
            <person name="Van S.L."/>
            <person name="Yuan L."/>
            <person name="Wang Z."/>
            <person name="Xia Z."/>
            <person name="Xiao L."/>
            <person name="Anderson O.D."/>
            <person name="Ouyang S."/>
            <person name="Liang Y."/>
            <person name="Zimin A.V."/>
            <person name="Pertea G."/>
            <person name="Qi P."/>
            <person name="Bennetzen J.L."/>
            <person name="Dai X."/>
            <person name="Dawson M.W."/>
            <person name="Muller H.G."/>
            <person name="Kugler K."/>
            <person name="Rivarola-Duarte L."/>
            <person name="Spannagl M."/>
            <person name="Mayer K.F.X."/>
            <person name="Lu F.H."/>
            <person name="Bevan M.W."/>
            <person name="Leroy P."/>
            <person name="Li P."/>
            <person name="You F.M."/>
            <person name="Sun Q."/>
            <person name="Liu Z."/>
            <person name="Lyons E."/>
            <person name="Wicker T."/>
            <person name="Salzberg S.L."/>
            <person name="Devos K.M."/>
            <person name="Dvorak J."/>
        </authorList>
    </citation>
    <scope>NUCLEOTIDE SEQUENCE [LARGE SCALE GENOMIC DNA]</scope>
    <source>
        <strain evidence="2">cv. AL8/78</strain>
    </source>
</reference>
<reference evidence="3" key="1">
    <citation type="journal article" date="2014" name="Science">
        <title>Ancient hybridizations among the ancestral genomes of bread wheat.</title>
        <authorList>
            <consortium name="International Wheat Genome Sequencing Consortium,"/>
            <person name="Marcussen T."/>
            <person name="Sandve S.R."/>
            <person name="Heier L."/>
            <person name="Spannagl M."/>
            <person name="Pfeifer M."/>
            <person name="Jakobsen K.S."/>
            <person name="Wulff B.B."/>
            <person name="Steuernagel B."/>
            <person name="Mayer K.F."/>
            <person name="Olsen O.A."/>
        </authorList>
    </citation>
    <scope>NUCLEOTIDE SEQUENCE [LARGE SCALE GENOMIC DNA]</scope>
    <source>
        <strain evidence="3">cv. AL8/78</strain>
    </source>
</reference>
<evidence type="ECO:0000256" key="1">
    <source>
        <dbReference type="SAM" id="Phobius"/>
    </source>
</evidence>
<protein>
    <submittedName>
        <fullName evidence="2">Uncharacterized protein</fullName>
    </submittedName>
</protein>
<dbReference type="SUPFAM" id="SSF56235">
    <property type="entry name" value="N-terminal nucleophile aminohydrolases (Ntn hydrolases)"/>
    <property type="match status" value="1"/>
</dbReference>
<evidence type="ECO:0000313" key="3">
    <source>
        <dbReference type="Proteomes" id="UP000015105"/>
    </source>
</evidence>
<keyword evidence="1" id="KW-0812">Transmembrane</keyword>
<keyword evidence="1" id="KW-1133">Transmembrane helix</keyword>
<dbReference type="Gramene" id="AET1Gv20237500.6">
    <property type="protein sequence ID" value="AET1Gv20237500.6"/>
    <property type="gene ID" value="AET1Gv20237500"/>
</dbReference>
<reference evidence="2" key="5">
    <citation type="journal article" date="2021" name="G3 (Bethesda)">
        <title>Aegilops tauschii genome assembly Aet v5.0 features greater sequence contiguity and improved annotation.</title>
        <authorList>
            <person name="Wang L."/>
            <person name="Zhu T."/>
            <person name="Rodriguez J.C."/>
            <person name="Deal K.R."/>
            <person name="Dubcovsky J."/>
            <person name="McGuire P.E."/>
            <person name="Lux T."/>
            <person name="Spannagl M."/>
            <person name="Mayer K.F.X."/>
            <person name="Baldrich P."/>
            <person name="Meyers B.C."/>
            <person name="Huo N."/>
            <person name="Gu Y.Q."/>
            <person name="Zhou H."/>
            <person name="Devos K.M."/>
            <person name="Bennetzen J.L."/>
            <person name="Unver T."/>
            <person name="Budak H."/>
            <person name="Gulick P.J."/>
            <person name="Galiba G."/>
            <person name="Kalapos B."/>
            <person name="Nelson D.R."/>
            <person name="Li P."/>
            <person name="You F.M."/>
            <person name="Luo M.C."/>
            <person name="Dvorak J."/>
        </authorList>
    </citation>
    <scope>NUCLEOTIDE SEQUENCE [LARGE SCALE GENOMIC DNA]</scope>
    <source>
        <strain evidence="2">cv. AL8/78</strain>
    </source>
</reference>
<reference evidence="2" key="4">
    <citation type="submission" date="2019-03" db="UniProtKB">
        <authorList>
            <consortium name="EnsemblPlants"/>
        </authorList>
    </citation>
    <scope>IDENTIFICATION</scope>
</reference>
<dbReference type="AlphaFoldDB" id="A0A452XZX0"/>
<feature type="transmembrane region" description="Helical" evidence="1">
    <location>
        <begin position="144"/>
        <end position="163"/>
    </location>
</feature>
<reference evidence="3" key="2">
    <citation type="journal article" date="2017" name="Nat. Plants">
        <title>The Aegilops tauschii genome reveals multiple impacts of transposons.</title>
        <authorList>
            <person name="Zhao G."/>
            <person name="Zou C."/>
            <person name="Li K."/>
            <person name="Wang K."/>
            <person name="Li T."/>
            <person name="Gao L."/>
            <person name="Zhang X."/>
            <person name="Wang H."/>
            <person name="Yang Z."/>
            <person name="Liu X."/>
            <person name="Jiang W."/>
            <person name="Mao L."/>
            <person name="Kong X."/>
            <person name="Jiao Y."/>
            <person name="Jia J."/>
        </authorList>
    </citation>
    <scope>NUCLEOTIDE SEQUENCE [LARGE SCALE GENOMIC DNA]</scope>
    <source>
        <strain evidence="3">cv. AL8/78</strain>
    </source>
</reference>
<feature type="transmembrane region" description="Helical" evidence="1">
    <location>
        <begin position="169"/>
        <end position="187"/>
    </location>
</feature>
<organism evidence="2 3">
    <name type="scientific">Aegilops tauschii subsp. strangulata</name>
    <name type="common">Goatgrass</name>
    <dbReference type="NCBI Taxonomy" id="200361"/>
    <lineage>
        <taxon>Eukaryota</taxon>
        <taxon>Viridiplantae</taxon>
        <taxon>Streptophyta</taxon>
        <taxon>Embryophyta</taxon>
        <taxon>Tracheophyta</taxon>
        <taxon>Spermatophyta</taxon>
        <taxon>Magnoliopsida</taxon>
        <taxon>Liliopsida</taxon>
        <taxon>Poales</taxon>
        <taxon>Poaceae</taxon>
        <taxon>BOP clade</taxon>
        <taxon>Pooideae</taxon>
        <taxon>Triticodae</taxon>
        <taxon>Triticeae</taxon>
        <taxon>Triticinae</taxon>
        <taxon>Aegilops</taxon>
    </lineage>
</organism>
<keyword evidence="1" id="KW-0472">Membrane</keyword>
<evidence type="ECO:0000313" key="2">
    <source>
        <dbReference type="EnsemblPlants" id="AET1Gv20237500.6"/>
    </source>
</evidence>
<proteinExistence type="predicted"/>
<name>A0A452XZX0_AEGTS</name>
<dbReference type="EnsemblPlants" id="AET1Gv20237500.6">
    <property type="protein sequence ID" value="AET1Gv20237500.6"/>
    <property type="gene ID" value="AET1Gv20237500"/>
</dbReference>